<evidence type="ECO:0000313" key="2">
    <source>
        <dbReference type="Proteomes" id="UP000006753"/>
    </source>
</evidence>
<dbReference type="HOGENOM" id="CLU_1354875_0_0_1"/>
<organism evidence="1 2">
    <name type="scientific">Marssonina brunnea f. sp. multigermtubi (strain MB_m1)</name>
    <name type="common">Marssonina leaf spot fungus</name>
    <dbReference type="NCBI Taxonomy" id="1072389"/>
    <lineage>
        <taxon>Eukaryota</taxon>
        <taxon>Fungi</taxon>
        <taxon>Dikarya</taxon>
        <taxon>Ascomycota</taxon>
        <taxon>Pezizomycotina</taxon>
        <taxon>Leotiomycetes</taxon>
        <taxon>Helotiales</taxon>
        <taxon>Drepanopezizaceae</taxon>
        <taxon>Drepanopeziza</taxon>
    </lineage>
</organism>
<accession>K1X9J1</accession>
<reference evidence="1 2" key="1">
    <citation type="journal article" date="2012" name="BMC Genomics">
        <title>Sequencing the genome of Marssonina brunnea reveals fungus-poplar co-evolution.</title>
        <authorList>
            <person name="Zhu S."/>
            <person name="Cao Y.-Z."/>
            <person name="Jiang C."/>
            <person name="Tan B.-Y."/>
            <person name="Wang Z."/>
            <person name="Feng S."/>
            <person name="Zhang L."/>
            <person name="Su X.-H."/>
            <person name="Brejova B."/>
            <person name="Vinar T."/>
            <person name="Xu M."/>
            <person name="Wang M.-X."/>
            <person name="Zhang S.-G."/>
            <person name="Huang M.-R."/>
            <person name="Wu R."/>
            <person name="Zhou Y."/>
        </authorList>
    </citation>
    <scope>NUCLEOTIDE SEQUENCE [LARGE SCALE GENOMIC DNA]</scope>
    <source>
        <strain evidence="1 2">MB_m1</strain>
    </source>
</reference>
<gene>
    <name evidence="1" type="ORF">MBM_00864</name>
</gene>
<keyword evidence="2" id="KW-1185">Reference proteome</keyword>
<proteinExistence type="predicted"/>
<sequence>MNNDLAAEAKQASSWIQICDLPSNSQMAPMQSSRLLASVSSNLSPLGPRFLCVFFTNQHSGRRMILVLHVFMNPADPFLDPKPPAGIPFFTGVRDRKRSKDRPGLSRGMPGSSPADLCEMDAAVQFRMSALRYSTACESLSLLWHCWSIVGNYSTWWTVVDLSSSVGHPDSYWFSPTEFFFNANFDLLDPSILLGYNILLNG</sequence>
<evidence type="ECO:0000313" key="1">
    <source>
        <dbReference type="EMBL" id="EKD21751.1"/>
    </source>
</evidence>
<dbReference type="AlphaFoldDB" id="K1X9J1"/>
<dbReference type="InParanoid" id="K1X9J1"/>
<dbReference type="EMBL" id="JH921428">
    <property type="protein sequence ID" value="EKD21751.1"/>
    <property type="molecule type" value="Genomic_DNA"/>
</dbReference>
<name>K1X9J1_MARBU</name>
<dbReference type="Proteomes" id="UP000006753">
    <property type="component" value="Unassembled WGS sequence"/>
</dbReference>
<dbReference type="KEGG" id="mbe:MBM_00864"/>
<protein>
    <submittedName>
        <fullName evidence="1">Uncharacterized protein</fullName>
    </submittedName>
</protein>